<dbReference type="Pfam" id="PF13649">
    <property type="entry name" value="Methyltransf_25"/>
    <property type="match status" value="1"/>
</dbReference>
<dbReference type="Gene3D" id="3.40.50.150">
    <property type="entry name" value="Vaccinia Virus protein VP39"/>
    <property type="match status" value="1"/>
</dbReference>
<organism evidence="5 6">
    <name type="scientific">Methanosarcina flavescens</name>
    <dbReference type="NCBI Taxonomy" id="1715806"/>
    <lineage>
        <taxon>Archaea</taxon>
        <taxon>Methanobacteriati</taxon>
        <taxon>Methanobacteriota</taxon>
        <taxon>Stenosarchaea group</taxon>
        <taxon>Methanomicrobia</taxon>
        <taxon>Methanosarcinales</taxon>
        <taxon>Methanosarcinaceae</taxon>
        <taxon>Methanosarcina</taxon>
    </lineage>
</organism>
<dbReference type="RefSeq" id="WP_054297675.1">
    <property type="nucleotide sequence ID" value="NZ_CP032683.1"/>
</dbReference>
<dbReference type="Proteomes" id="UP000053087">
    <property type="component" value="Chromosome"/>
</dbReference>
<proteinExistence type="predicted"/>
<evidence type="ECO:0000256" key="2">
    <source>
        <dbReference type="ARBA" id="ARBA00022679"/>
    </source>
</evidence>
<evidence type="ECO:0000256" key="3">
    <source>
        <dbReference type="ARBA" id="ARBA00022691"/>
    </source>
</evidence>
<dbReference type="PANTHER" id="PTHR43464">
    <property type="entry name" value="METHYLTRANSFERASE"/>
    <property type="match status" value="1"/>
</dbReference>
<dbReference type="InterPro" id="IPR041698">
    <property type="entry name" value="Methyltransf_25"/>
</dbReference>
<keyword evidence="3" id="KW-0949">S-adenosyl-L-methionine</keyword>
<dbReference type="AlphaFoldDB" id="A0A660HU64"/>
<dbReference type="SUPFAM" id="SSF53335">
    <property type="entry name" value="S-adenosyl-L-methionine-dependent methyltransferases"/>
    <property type="match status" value="1"/>
</dbReference>
<sequence length="291" mass="33377">MELQKKDDKKDDINNLVECWKKATGNGLSILDEGRMAEFWNKRSENYANNIDKGKRKKKTDDILEFLEEAGFNPEGSRVLDIGCGPGTLSLPLARLGAEVTSLDISSGMLNRLRDAVKKESLPVDVIECSWWTADIDELGFRNEFDLVIASMTPGIRDVENFDMMIACSKNLCYYSNFLRRGEDKAYRDIRSSILGENSANNMNGIIYPFMYLYLSGYRPSVRINHSEWNEETDWKEAADQAIEFIGRGRDFDEETKEKIRNYYKNASVDGMYRSESDVYTGMMTWKVNGK</sequence>
<name>A0A660HU64_9EURY</name>
<dbReference type="GeneID" id="53688858"/>
<dbReference type="EMBL" id="CP032683">
    <property type="protein sequence ID" value="AYK15824.1"/>
    <property type="molecule type" value="Genomic_DNA"/>
</dbReference>
<dbReference type="OrthoDB" id="57427at2157"/>
<feature type="domain" description="Methyltransferase" evidence="4">
    <location>
        <begin position="79"/>
        <end position="155"/>
    </location>
</feature>
<evidence type="ECO:0000313" key="5">
    <source>
        <dbReference type="EMBL" id="AYK15824.1"/>
    </source>
</evidence>
<dbReference type="KEGG" id="mfz:AOB57_012065"/>
<protein>
    <submittedName>
        <fullName evidence="5">Class I SAM-dependent methyltransferase</fullName>
    </submittedName>
</protein>
<evidence type="ECO:0000259" key="4">
    <source>
        <dbReference type="Pfam" id="PF13649"/>
    </source>
</evidence>
<dbReference type="GO" id="GO:0008168">
    <property type="term" value="F:methyltransferase activity"/>
    <property type="evidence" value="ECO:0007669"/>
    <property type="project" value="UniProtKB-KW"/>
</dbReference>
<accession>A0A660HU64</accession>
<dbReference type="PANTHER" id="PTHR43464:SF19">
    <property type="entry name" value="UBIQUINONE BIOSYNTHESIS O-METHYLTRANSFERASE, MITOCHONDRIAL"/>
    <property type="match status" value="1"/>
</dbReference>
<reference evidence="5 6" key="1">
    <citation type="journal article" date="2016" name="Int. J. Syst. Evol. Microbiol.">
        <title>Methanosarcina flavescens sp. nov., a methanogenic archaeon isolated from a full-scale anaerobic digester.</title>
        <authorList>
            <person name="Kern T."/>
            <person name="Fischer M.A."/>
            <person name="Deppenmeier U."/>
            <person name="Schmitz R.A."/>
            <person name="Rother M."/>
        </authorList>
    </citation>
    <scope>NUCLEOTIDE SEQUENCE [LARGE SCALE GENOMIC DNA]</scope>
    <source>
        <strain evidence="5 6">E03.2</strain>
    </source>
</reference>
<gene>
    <name evidence="5" type="ORF">AOB57_012065</name>
</gene>
<dbReference type="GO" id="GO:0032259">
    <property type="term" value="P:methylation"/>
    <property type="evidence" value="ECO:0007669"/>
    <property type="project" value="UniProtKB-KW"/>
</dbReference>
<keyword evidence="1 5" id="KW-0489">Methyltransferase</keyword>
<dbReference type="CDD" id="cd02440">
    <property type="entry name" value="AdoMet_MTases"/>
    <property type="match status" value="1"/>
</dbReference>
<dbReference type="InterPro" id="IPR029063">
    <property type="entry name" value="SAM-dependent_MTases_sf"/>
</dbReference>
<evidence type="ECO:0000313" key="6">
    <source>
        <dbReference type="Proteomes" id="UP000053087"/>
    </source>
</evidence>
<evidence type="ECO:0000256" key="1">
    <source>
        <dbReference type="ARBA" id="ARBA00022603"/>
    </source>
</evidence>
<keyword evidence="2 5" id="KW-0808">Transferase</keyword>
<keyword evidence="6" id="KW-1185">Reference proteome</keyword>